<sequence>MDWSSIVGANIRRLREERGLTQEQLAGEADIAMRHLGRIERGEGNPTVQMLGKLAAILGVKPERLFGEP</sequence>
<dbReference type="EMBL" id="SBKP01000002">
    <property type="protein sequence ID" value="RXR30534.1"/>
    <property type="molecule type" value="Genomic_DNA"/>
</dbReference>
<organism evidence="3 4">
    <name type="scientific">Sphingobium fluviale</name>
    <dbReference type="NCBI Taxonomy" id="2506423"/>
    <lineage>
        <taxon>Bacteria</taxon>
        <taxon>Pseudomonadati</taxon>
        <taxon>Pseudomonadota</taxon>
        <taxon>Alphaproteobacteria</taxon>
        <taxon>Sphingomonadales</taxon>
        <taxon>Sphingomonadaceae</taxon>
        <taxon>Sphingobium</taxon>
    </lineage>
</organism>
<dbReference type="AlphaFoldDB" id="A0A4Q1KNW1"/>
<keyword evidence="4" id="KW-1185">Reference proteome</keyword>
<dbReference type="InterPro" id="IPR050807">
    <property type="entry name" value="TransReg_Diox_bact_type"/>
</dbReference>
<gene>
    <name evidence="3" type="ORF">EQG66_03760</name>
</gene>
<protein>
    <submittedName>
        <fullName evidence="3">XRE family transcriptional regulator</fullName>
    </submittedName>
</protein>
<feature type="domain" description="HTH cro/C1-type" evidence="2">
    <location>
        <begin position="11"/>
        <end position="65"/>
    </location>
</feature>
<dbReference type="PANTHER" id="PTHR46797">
    <property type="entry name" value="HTH-TYPE TRANSCRIPTIONAL REGULATOR"/>
    <property type="match status" value="1"/>
</dbReference>
<dbReference type="SUPFAM" id="SSF47413">
    <property type="entry name" value="lambda repressor-like DNA-binding domains"/>
    <property type="match status" value="1"/>
</dbReference>
<dbReference type="Proteomes" id="UP000290958">
    <property type="component" value="Unassembled WGS sequence"/>
</dbReference>
<dbReference type="Gene3D" id="1.10.260.40">
    <property type="entry name" value="lambda repressor-like DNA-binding domains"/>
    <property type="match status" value="1"/>
</dbReference>
<dbReference type="SMART" id="SM00530">
    <property type="entry name" value="HTH_XRE"/>
    <property type="match status" value="1"/>
</dbReference>
<evidence type="ECO:0000313" key="3">
    <source>
        <dbReference type="EMBL" id="RXR30534.1"/>
    </source>
</evidence>
<dbReference type="GO" id="GO:0003677">
    <property type="term" value="F:DNA binding"/>
    <property type="evidence" value="ECO:0007669"/>
    <property type="project" value="UniProtKB-KW"/>
</dbReference>
<dbReference type="InterPro" id="IPR010982">
    <property type="entry name" value="Lambda_DNA-bd_dom_sf"/>
</dbReference>
<comment type="caution">
    <text evidence="3">The sequence shown here is derived from an EMBL/GenBank/DDBJ whole genome shotgun (WGS) entry which is preliminary data.</text>
</comment>
<dbReference type="InterPro" id="IPR001387">
    <property type="entry name" value="Cro/C1-type_HTH"/>
</dbReference>
<dbReference type="OrthoDB" id="9815697at2"/>
<name>A0A4Q1KNW1_9SPHN</name>
<keyword evidence="1" id="KW-0238">DNA-binding</keyword>
<evidence type="ECO:0000259" key="2">
    <source>
        <dbReference type="PROSITE" id="PS50943"/>
    </source>
</evidence>
<dbReference type="PANTHER" id="PTHR46797:SF1">
    <property type="entry name" value="METHYLPHOSPHONATE SYNTHASE"/>
    <property type="match status" value="1"/>
</dbReference>
<dbReference type="CDD" id="cd00093">
    <property type="entry name" value="HTH_XRE"/>
    <property type="match status" value="1"/>
</dbReference>
<dbReference type="PROSITE" id="PS50943">
    <property type="entry name" value="HTH_CROC1"/>
    <property type="match status" value="1"/>
</dbReference>
<dbReference type="Pfam" id="PF01381">
    <property type="entry name" value="HTH_3"/>
    <property type="match status" value="1"/>
</dbReference>
<proteinExistence type="predicted"/>
<dbReference type="GO" id="GO:0005829">
    <property type="term" value="C:cytosol"/>
    <property type="evidence" value="ECO:0007669"/>
    <property type="project" value="TreeGrafter"/>
</dbReference>
<evidence type="ECO:0000313" key="4">
    <source>
        <dbReference type="Proteomes" id="UP000290958"/>
    </source>
</evidence>
<reference evidence="4" key="1">
    <citation type="submission" date="2019-01" db="EMBL/GenBank/DDBJ databases">
        <title>Cytophagaceae bacterium strain CAR-16.</title>
        <authorList>
            <person name="Chen W.-M."/>
        </authorList>
    </citation>
    <scope>NUCLEOTIDE SEQUENCE [LARGE SCALE GENOMIC DNA]</scope>
    <source>
        <strain evidence="4">CHR27</strain>
    </source>
</reference>
<accession>A0A4Q1KNW1</accession>
<evidence type="ECO:0000256" key="1">
    <source>
        <dbReference type="ARBA" id="ARBA00023125"/>
    </source>
</evidence>
<dbReference type="GO" id="GO:0003700">
    <property type="term" value="F:DNA-binding transcription factor activity"/>
    <property type="evidence" value="ECO:0007669"/>
    <property type="project" value="TreeGrafter"/>
</dbReference>